<evidence type="ECO:0000259" key="1">
    <source>
        <dbReference type="PROSITE" id="PS50053"/>
    </source>
</evidence>
<dbReference type="AlphaFoldDB" id="A0AA88L869"/>
<feature type="domain" description="Ubiquitin-like" evidence="1">
    <location>
        <begin position="1"/>
        <end position="76"/>
    </location>
</feature>
<sequence length="77" mass="8853">MQVNLTTLSGQSYRFDAEPSDLVETLKSKIFHELSVNPKQQRLVFNGKKLEDCYTLKDYNIQDGGKIYLVLRLRGGM</sequence>
<keyword evidence="3" id="KW-1185">Reference proteome</keyword>
<dbReference type="Proteomes" id="UP001187531">
    <property type="component" value="Unassembled WGS sequence"/>
</dbReference>
<dbReference type="PANTHER" id="PTHR10666">
    <property type="entry name" value="UBIQUITIN"/>
    <property type="match status" value="1"/>
</dbReference>
<dbReference type="InterPro" id="IPR019956">
    <property type="entry name" value="Ubiquitin_dom"/>
</dbReference>
<dbReference type="InterPro" id="IPR000626">
    <property type="entry name" value="Ubiquitin-like_dom"/>
</dbReference>
<organism evidence="2 3">
    <name type="scientific">Artemia franciscana</name>
    <name type="common">Brine shrimp</name>
    <name type="synonym">Artemia sanfranciscana</name>
    <dbReference type="NCBI Taxonomy" id="6661"/>
    <lineage>
        <taxon>Eukaryota</taxon>
        <taxon>Metazoa</taxon>
        <taxon>Ecdysozoa</taxon>
        <taxon>Arthropoda</taxon>
        <taxon>Crustacea</taxon>
        <taxon>Branchiopoda</taxon>
        <taxon>Anostraca</taxon>
        <taxon>Artemiidae</taxon>
        <taxon>Artemia</taxon>
    </lineage>
</organism>
<comment type="caution">
    <text evidence="2">The sequence shown here is derived from an EMBL/GenBank/DDBJ whole genome shotgun (WGS) entry which is preliminary data.</text>
</comment>
<dbReference type="EMBL" id="JAVRJZ010000007">
    <property type="protein sequence ID" value="KAK2720597.1"/>
    <property type="molecule type" value="Genomic_DNA"/>
</dbReference>
<dbReference type="SMART" id="SM00213">
    <property type="entry name" value="UBQ"/>
    <property type="match status" value="1"/>
</dbReference>
<proteinExistence type="predicted"/>
<protein>
    <recommendedName>
        <fullName evidence="1">Ubiquitin-like domain-containing protein</fullName>
    </recommendedName>
</protein>
<reference evidence="2" key="1">
    <citation type="submission" date="2023-07" db="EMBL/GenBank/DDBJ databases">
        <title>Chromosome-level genome assembly of Artemia franciscana.</title>
        <authorList>
            <person name="Jo E."/>
        </authorList>
    </citation>
    <scope>NUCLEOTIDE SEQUENCE</scope>
    <source>
        <tissue evidence="2">Whole body</tissue>
    </source>
</reference>
<dbReference type="SUPFAM" id="SSF54236">
    <property type="entry name" value="Ubiquitin-like"/>
    <property type="match status" value="1"/>
</dbReference>
<accession>A0AA88L869</accession>
<dbReference type="InterPro" id="IPR050158">
    <property type="entry name" value="Ubiquitin_ubiquitin-like"/>
</dbReference>
<evidence type="ECO:0000313" key="2">
    <source>
        <dbReference type="EMBL" id="KAK2720597.1"/>
    </source>
</evidence>
<evidence type="ECO:0000313" key="3">
    <source>
        <dbReference type="Proteomes" id="UP001187531"/>
    </source>
</evidence>
<dbReference type="Gene3D" id="3.10.20.90">
    <property type="entry name" value="Phosphatidylinositol 3-kinase Catalytic Subunit, Chain A, domain 1"/>
    <property type="match status" value="1"/>
</dbReference>
<dbReference type="FunFam" id="3.10.20.90:FF:000205">
    <property type="entry name" value="2'-5'-oligoadenylate synthase-like protein 2"/>
    <property type="match status" value="1"/>
</dbReference>
<dbReference type="Pfam" id="PF00240">
    <property type="entry name" value="ubiquitin"/>
    <property type="match status" value="1"/>
</dbReference>
<name>A0AA88L869_ARTSF</name>
<dbReference type="InterPro" id="IPR029071">
    <property type="entry name" value="Ubiquitin-like_domsf"/>
</dbReference>
<dbReference type="PROSITE" id="PS50053">
    <property type="entry name" value="UBIQUITIN_2"/>
    <property type="match status" value="1"/>
</dbReference>
<dbReference type="PRINTS" id="PR00348">
    <property type="entry name" value="UBIQUITIN"/>
</dbReference>
<gene>
    <name evidence="2" type="ORF">QYM36_004472</name>
</gene>